<dbReference type="AlphaFoldDB" id="A0YAT5"/>
<keyword evidence="9 11" id="KW-0472">Membrane</keyword>
<protein>
    <submittedName>
        <fullName evidence="16">TonB-dependent receptor</fullName>
    </submittedName>
</protein>
<evidence type="ECO:0000256" key="7">
    <source>
        <dbReference type="ARBA" id="ARBA00023065"/>
    </source>
</evidence>
<comment type="similarity">
    <text evidence="11 12">Belongs to the TonB-dependent receptor family.</text>
</comment>
<dbReference type="PANTHER" id="PTHR32552">
    <property type="entry name" value="FERRICHROME IRON RECEPTOR-RELATED"/>
    <property type="match status" value="1"/>
</dbReference>
<keyword evidence="17" id="KW-1185">Reference proteome</keyword>
<dbReference type="PANTHER" id="PTHR32552:SF81">
    <property type="entry name" value="TONB-DEPENDENT OUTER MEMBRANE RECEPTOR"/>
    <property type="match status" value="1"/>
</dbReference>
<dbReference type="STRING" id="247633.GP2143_04425"/>
<keyword evidence="13" id="KW-0732">Signal</keyword>
<dbReference type="InterPro" id="IPR000531">
    <property type="entry name" value="Beta-barrel_TonB"/>
</dbReference>
<comment type="caution">
    <text evidence="16">The sequence shown here is derived from an EMBL/GenBank/DDBJ whole genome shotgun (WGS) entry which is preliminary data.</text>
</comment>
<evidence type="ECO:0000256" key="13">
    <source>
        <dbReference type="SAM" id="SignalP"/>
    </source>
</evidence>
<keyword evidence="3 11" id="KW-1134">Transmembrane beta strand</keyword>
<evidence type="ECO:0000256" key="10">
    <source>
        <dbReference type="ARBA" id="ARBA00023237"/>
    </source>
</evidence>
<evidence type="ECO:0000256" key="11">
    <source>
        <dbReference type="PROSITE-ProRule" id="PRU01360"/>
    </source>
</evidence>
<dbReference type="EMBL" id="AAVT01000002">
    <property type="protein sequence ID" value="EAW31665.1"/>
    <property type="molecule type" value="Genomic_DNA"/>
</dbReference>
<evidence type="ECO:0000256" key="2">
    <source>
        <dbReference type="ARBA" id="ARBA00022448"/>
    </source>
</evidence>
<dbReference type="Pfam" id="PF07715">
    <property type="entry name" value="Plug"/>
    <property type="match status" value="1"/>
</dbReference>
<dbReference type="InterPro" id="IPR012910">
    <property type="entry name" value="Plug_dom"/>
</dbReference>
<evidence type="ECO:0000256" key="6">
    <source>
        <dbReference type="ARBA" id="ARBA00023004"/>
    </source>
</evidence>
<name>A0YAT5_9GAMM</name>
<evidence type="ECO:0000256" key="3">
    <source>
        <dbReference type="ARBA" id="ARBA00022452"/>
    </source>
</evidence>
<evidence type="ECO:0000313" key="16">
    <source>
        <dbReference type="EMBL" id="EAW31665.1"/>
    </source>
</evidence>
<evidence type="ECO:0000256" key="9">
    <source>
        <dbReference type="ARBA" id="ARBA00023136"/>
    </source>
</evidence>
<feature type="signal peptide" evidence="13">
    <location>
        <begin position="1"/>
        <end position="26"/>
    </location>
</feature>
<dbReference type="eggNOG" id="COG4773">
    <property type="taxonomic scope" value="Bacteria"/>
</dbReference>
<proteinExistence type="inferred from homology"/>
<dbReference type="InterPro" id="IPR036942">
    <property type="entry name" value="Beta-barrel_TonB_sf"/>
</dbReference>
<dbReference type="SUPFAM" id="SSF56935">
    <property type="entry name" value="Porins"/>
    <property type="match status" value="1"/>
</dbReference>
<organism evidence="16 17">
    <name type="scientific">marine gamma proteobacterium HTCC2143</name>
    <dbReference type="NCBI Taxonomy" id="247633"/>
    <lineage>
        <taxon>Bacteria</taxon>
        <taxon>Pseudomonadati</taxon>
        <taxon>Pseudomonadota</taxon>
        <taxon>Gammaproteobacteria</taxon>
        <taxon>Cellvibrionales</taxon>
        <taxon>Spongiibacteraceae</taxon>
        <taxon>BD1-7 clade</taxon>
    </lineage>
</organism>
<keyword evidence="10 11" id="KW-0998">Cell outer membrane</keyword>
<accession>A0YAT5</accession>
<dbReference type="Gene3D" id="2.40.170.20">
    <property type="entry name" value="TonB-dependent receptor, beta-barrel domain"/>
    <property type="match status" value="3"/>
</dbReference>
<gene>
    <name evidence="16" type="ORF">GP2143_04425</name>
</gene>
<keyword evidence="6" id="KW-0408">Iron</keyword>
<keyword evidence="2 11" id="KW-0813">Transport</keyword>
<evidence type="ECO:0000256" key="1">
    <source>
        <dbReference type="ARBA" id="ARBA00004571"/>
    </source>
</evidence>
<evidence type="ECO:0000256" key="5">
    <source>
        <dbReference type="ARBA" id="ARBA00022692"/>
    </source>
</evidence>
<keyword evidence="16" id="KW-0675">Receptor</keyword>
<keyword evidence="7" id="KW-0406">Ion transport</keyword>
<evidence type="ECO:0000259" key="14">
    <source>
        <dbReference type="Pfam" id="PF00593"/>
    </source>
</evidence>
<dbReference type="OrthoDB" id="9760620at2"/>
<dbReference type="PROSITE" id="PS52016">
    <property type="entry name" value="TONB_DEPENDENT_REC_3"/>
    <property type="match status" value="1"/>
</dbReference>
<dbReference type="Proteomes" id="UP000004931">
    <property type="component" value="Unassembled WGS sequence"/>
</dbReference>
<feature type="domain" description="TonB-dependent receptor plug" evidence="15">
    <location>
        <begin position="46"/>
        <end position="149"/>
    </location>
</feature>
<evidence type="ECO:0000256" key="12">
    <source>
        <dbReference type="RuleBase" id="RU003357"/>
    </source>
</evidence>
<dbReference type="GO" id="GO:0009279">
    <property type="term" value="C:cell outer membrane"/>
    <property type="evidence" value="ECO:0007669"/>
    <property type="project" value="UniProtKB-SubCell"/>
</dbReference>
<dbReference type="Pfam" id="PF00593">
    <property type="entry name" value="TonB_dep_Rec_b-barrel"/>
    <property type="match status" value="1"/>
</dbReference>
<sequence>MKISRLGSNVLIASAICASFSTTAIAQDKRSIEEVIITAERKEASIQDTSISITAFTGDFMDDFGIRNQEDLQNFVPAMTIQPYDATVRGVGRNFRALGGDPGVATYQNGVYSEDLLTATAGTFWDVERVEVLRGPQGTLYGRNAVGGAINILYKQPTYESEWAFKSVLGNFNTEEYYGMASGALIEDVLAARVNFSMRDRDGVIEEIGNGDDLDGLGTRNIALSLKWDVADNISIDFRHNDMEIDRSFGGANGAGLVVTNEQGLGQRDTFSLVPGFRAIDQSDPNRPISEGLSRDYWVQSAPVYNFTDPATGELVVAQNSRAGVDFGDFNGTQNAAASLDGFNYTSPESAARYNECVFPGDIKGDDVCAATNGLNQEIFDQRATQMTLNWDVSEDLQLKYIYGYNQLSYQRTTDDDNTASEFHDRQFYVNHEADYTSHEFQAFYNFSDTLSVTSGIFFYDATIDQRGDFYSSVDEARLLNAYVDNTALSAGAAAFIGAPSLEGISASNLAFQGREMATLYSAKNSCNVADPAPSCAVNYAVDNPNASLLPASRNDNLYTSAWYGDNGTNADLDVKHGPNTRATDLLYATQTEREAFAAYTQGVWDINESFTLTAGIRYAKDEVTAEENLFRYSETGGDPGDPNNSFLALYGGNVGINAVNGGLVTDATGAVVLDAEGQPTPTPLATNGGIPFALSVYRPYNRVDEKFTGRINLDWNVDDNTLMYFSATSGYRSGGYNLVFFSETAAYDPEELLAWEIGYKSQFMDDTVQLNASAYFYDYETIHTVVTEVSGIGGQTNSVQEAPGAEIMGIEAELLWLATDQLTLGGNFSYTPSEYTEDLFAKDTAGFDSPDSLFGGLTNEGNQEQNIKGNQILQVPEGKFTGWASYNFPLEGGSNLEVFGVYTWIDEVYYSAFESKTEVAEAYSRVDFRATWTSKEGNMSIGAFVNNITDDVGILQVLRNSEEENFRNGAGTTLPRMFGVEFSYSMGM</sequence>
<keyword evidence="8 12" id="KW-0798">TonB box</keyword>
<dbReference type="InterPro" id="IPR039426">
    <property type="entry name" value="TonB-dep_rcpt-like"/>
</dbReference>
<keyword evidence="5 11" id="KW-0812">Transmembrane</keyword>
<comment type="subcellular location">
    <subcellularLocation>
        <location evidence="1 11">Cell outer membrane</location>
        <topology evidence="1 11">Multi-pass membrane protein</topology>
    </subcellularLocation>
</comment>
<dbReference type="GO" id="GO:0006826">
    <property type="term" value="P:iron ion transport"/>
    <property type="evidence" value="ECO:0007669"/>
    <property type="project" value="UniProtKB-KW"/>
</dbReference>
<keyword evidence="4" id="KW-0410">Iron transport</keyword>
<reference evidence="16 17" key="1">
    <citation type="journal article" date="2010" name="J. Bacteriol.">
        <title>Genome sequence of the oligotrophic marine Gammaproteobacterium HTCC2143, isolated from the Oregon Coast.</title>
        <authorList>
            <person name="Oh H.M."/>
            <person name="Kang I."/>
            <person name="Ferriera S."/>
            <person name="Giovannoni S.J."/>
            <person name="Cho J.C."/>
        </authorList>
    </citation>
    <scope>NUCLEOTIDE SEQUENCE [LARGE SCALE GENOMIC DNA]</scope>
    <source>
        <strain evidence="16 17">HTCC2143</strain>
    </source>
</reference>
<evidence type="ECO:0000256" key="8">
    <source>
        <dbReference type="ARBA" id="ARBA00023077"/>
    </source>
</evidence>
<evidence type="ECO:0000313" key="17">
    <source>
        <dbReference type="Proteomes" id="UP000004931"/>
    </source>
</evidence>
<evidence type="ECO:0000256" key="4">
    <source>
        <dbReference type="ARBA" id="ARBA00022496"/>
    </source>
</evidence>
<evidence type="ECO:0000259" key="15">
    <source>
        <dbReference type="Pfam" id="PF07715"/>
    </source>
</evidence>
<feature type="domain" description="TonB-dependent receptor-like beta-barrel" evidence="14">
    <location>
        <begin position="391"/>
        <end position="949"/>
    </location>
</feature>
<feature type="chain" id="PRO_5002630603" evidence="13">
    <location>
        <begin position="27"/>
        <end position="989"/>
    </location>
</feature>